<dbReference type="Pfam" id="PF01490">
    <property type="entry name" value="Aa_trans"/>
    <property type="match status" value="1"/>
</dbReference>
<feature type="domain" description="Amino acid transporter transmembrane" evidence="8">
    <location>
        <begin position="2"/>
        <end position="191"/>
    </location>
</feature>
<dbReference type="GO" id="GO:0016020">
    <property type="term" value="C:membrane"/>
    <property type="evidence" value="ECO:0007669"/>
    <property type="project" value="UniProtKB-SubCell"/>
</dbReference>
<evidence type="ECO:0000313" key="9">
    <source>
        <dbReference type="EMBL" id="KAF2890702.1"/>
    </source>
</evidence>
<evidence type="ECO:0000256" key="2">
    <source>
        <dbReference type="ARBA" id="ARBA00022448"/>
    </source>
</evidence>
<evidence type="ECO:0000256" key="5">
    <source>
        <dbReference type="ARBA" id="ARBA00022989"/>
    </source>
</evidence>
<keyword evidence="4" id="KW-0029">Amino-acid transport</keyword>
<feature type="transmembrane region" description="Helical" evidence="7">
    <location>
        <begin position="118"/>
        <end position="136"/>
    </location>
</feature>
<feature type="transmembrane region" description="Helical" evidence="7">
    <location>
        <begin position="63"/>
        <end position="84"/>
    </location>
</feature>
<sequence>QIFEIYQAIPNASLEKMNDLIRKAVNICTGVYIFVGGFGYIAFCRETFTGNILMSFPSSLMSEVIKIGFVLSVAFSFPLIIFPCRASLYSLLYKRLQTYALHEGATDKYIPEGRFKSLTFLIVFVSLVTGVMIPNIELVLGLVGSTIGIMICVVFPAMCFICVSTKNTNERILAQLMLFVGVIVMVLGTYANLYAMEEISVKSVVTEKIIIKEPEILKIVQEDPALKMIDIPKTSNKLL</sequence>
<feature type="transmembrane region" description="Helical" evidence="7">
    <location>
        <begin position="24"/>
        <end position="43"/>
    </location>
</feature>
<dbReference type="GO" id="GO:0015179">
    <property type="term" value="F:L-amino acid transmembrane transporter activity"/>
    <property type="evidence" value="ECO:0007669"/>
    <property type="project" value="TreeGrafter"/>
</dbReference>
<proteinExistence type="predicted"/>
<evidence type="ECO:0000256" key="3">
    <source>
        <dbReference type="ARBA" id="ARBA00022692"/>
    </source>
</evidence>
<feature type="transmembrane region" description="Helical" evidence="7">
    <location>
        <begin position="176"/>
        <end position="196"/>
    </location>
</feature>
<keyword evidence="3 7" id="KW-0812">Transmembrane</keyword>
<dbReference type="AlphaFoldDB" id="A0A8K0CSV1"/>
<protein>
    <recommendedName>
        <fullName evidence="8">Amino acid transporter transmembrane domain-containing protein</fullName>
    </recommendedName>
</protein>
<keyword evidence="10" id="KW-1185">Reference proteome</keyword>
<comment type="caution">
    <text evidence="9">The sequence shown here is derived from an EMBL/GenBank/DDBJ whole genome shotgun (WGS) entry which is preliminary data.</text>
</comment>
<reference evidence="9" key="1">
    <citation type="submission" date="2019-08" db="EMBL/GenBank/DDBJ databases">
        <title>The genome of the North American firefly Photinus pyralis.</title>
        <authorList>
            <consortium name="Photinus pyralis genome working group"/>
            <person name="Fallon T.R."/>
            <person name="Sander Lower S.E."/>
            <person name="Weng J.-K."/>
        </authorList>
    </citation>
    <scope>NUCLEOTIDE SEQUENCE</scope>
    <source>
        <strain evidence="9">TRF0915ILg1</strain>
        <tissue evidence="9">Whole body</tissue>
    </source>
</reference>
<evidence type="ECO:0000256" key="7">
    <source>
        <dbReference type="SAM" id="Phobius"/>
    </source>
</evidence>
<dbReference type="Proteomes" id="UP000801492">
    <property type="component" value="Unassembled WGS sequence"/>
</dbReference>
<gene>
    <name evidence="9" type="ORF">ILUMI_15471</name>
</gene>
<dbReference type="InterPro" id="IPR013057">
    <property type="entry name" value="AA_transpt_TM"/>
</dbReference>
<feature type="transmembrane region" description="Helical" evidence="7">
    <location>
        <begin position="142"/>
        <end position="164"/>
    </location>
</feature>
<keyword evidence="6 7" id="KW-0472">Membrane</keyword>
<dbReference type="PANTHER" id="PTHR22950:SF646">
    <property type="entry name" value="SODIUM-COUPLED NEUTRAL AMINO ACID TRANSPORTER 10-RELATED"/>
    <property type="match status" value="1"/>
</dbReference>
<evidence type="ECO:0000256" key="4">
    <source>
        <dbReference type="ARBA" id="ARBA00022970"/>
    </source>
</evidence>
<evidence type="ECO:0000256" key="1">
    <source>
        <dbReference type="ARBA" id="ARBA00004141"/>
    </source>
</evidence>
<accession>A0A8K0CSV1</accession>
<keyword evidence="5 7" id="KW-1133">Transmembrane helix</keyword>
<dbReference type="OrthoDB" id="513400at2759"/>
<evidence type="ECO:0000256" key="6">
    <source>
        <dbReference type="ARBA" id="ARBA00023136"/>
    </source>
</evidence>
<organism evidence="9 10">
    <name type="scientific">Ignelater luminosus</name>
    <name type="common">Cucubano</name>
    <name type="synonym">Pyrophorus luminosus</name>
    <dbReference type="NCBI Taxonomy" id="2038154"/>
    <lineage>
        <taxon>Eukaryota</taxon>
        <taxon>Metazoa</taxon>
        <taxon>Ecdysozoa</taxon>
        <taxon>Arthropoda</taxon>
        <taxon>Hexapoda</taxon>
        <taxon>Insecta</taxon>
        <taxon>Pterygota</taxon>
        <taxon>Neoptera</taxon>
        <taxon>Endopterygota</taxon>
        <taxon>Coleoptera</taxon>
        <taxon>Polyphaga</taxon>
        <taxon>Elateriformia</taxon>
        <taxon>Elateroidea</taxon>
        <taxon>Elateridae</taxon>
        <taxon>Agrypninae</taxon>
        <taxon>Pyrophorini</taxon>
        <taxon>Ignelater</taxon>
    </lineage>
</organism>
<dbReference type="PANTHER" id="PTHR22950">
    <property type="entry name" value="AMINO ACID TRANSPORTER"/>
    <property type="match status" value="1"/>
</dbReference>
<feature type="non-terminal residue" evidence="9">
    <location>
        <position position="1"/>
    </location>
</feature>
<name>A0A8K0CSV1_IGNLU</name>
<dbReference type="EMBL" id="VTPC01047816">
    <property type="protein sequence ID" value="KAF2890702.1"/>
    <property type="molecule type" value="Genomic_DNA"/>
</dbReference>
<keyword evidence="2" id="KW-0813">Transport</keyword>
<evidence type="ECO:0000259" key="8">
    <source>
        <dbReference type="Pfam" id="PF01490"/>
    </source>
</evidence>
<evidence type="ECO:0000313" key="10">
    <source>
        <dbReference type="Proteomes" id="UP000801492"/>
    </source>
</evidence>
<comment type="subcellular location">
    <subcellularLocation>
        <location evidence="1">Membrane</location>
        <topology evidence="1">Multi-pass membrane protein</topology>
    </subcellularLocation>
</comment>